<protein>
    <submittedName>
        <fullName evidence="1">Uncharacterized protein</fullName>
    </submittedName>
</protein>
<dbReference type="Proteomes" id="UP000027583">
    <property type="component" value="Unassembled WGS sequence"/>
</dbReference>
<name>A0A060QG70_9PROT</name>
<accession>A0A060QG70</accession>
<organism evidence="1 2">
    <name type="scientific">Asaia bogorensis</name>
    <dbReference type="NCBI Taxonomy" id="91915"/>
    <lineage>
        <taxon>Bacteria</taxon>
        <taxon>Pseudomonadati</taxon>
        <taxon>Pseudomonadota</taxon>
        <taxon>Alphaproteobacteria</taxon>
        <taxon>Acetobacterales</taxon>
        <taxon>Acetobacteraceae</taxon>
        <taxon>Asaia</taxon>
    </lineage>
</organism>
<gene>
    <name evidence="1" type="ORF">ASAP_1623</name>
</gene>
<sequence length="67" mass="7342">MSEIIWIDFANFEDVIGTDDDARVLPLAAAEIDDRNDKTGTVSSPFPDCLLSVNQTAMSHVRDEGES</sequence>
<proteinExistence type="predicted"/>
<evidence type="ECO:0000313" key="1">
    <source>
        <dbReference type="EMBL" id="CDG39668.1"/>
    </source>
</evidence>
<dbReference type="AlphaFoldDB" id="A0A060QG70"/>
<comment type="caution">
    <text evidence="1">The sequence shown here is derived from an EMBL/GenBank/DDBJ whole genome shotgun (WGS) entry which is preliminary data.</text>
</comment>
<evidence type="ECO:0000313" key="2">
    <source>
        <dbReference type="Proteomes" id="UP000027583"/>
    </source>
</evidence>
<reference evidence="1 2" key="2">
    <citation type="journal article" date="2014" name="PLoS ONE">
        <title>Evolution of mitochondria reconstructed from the energy metabolism of living bacteria.</title>
        <authorList>
            <person name="Degli Esposti M."/>
            <person name="Chouaia B."/>
            <person name="Comandatore F."/>
            <person name="Crotti E."/>
            <person name="Sassera D."/>
            <person name="Lievens P.M."/>
            <person name="Daffonchio D."/>
            <person name="Bandi C."/>
        </authorList>
    </citation>
    <scope>NUCLEOTIDE SEQUENCE [LARGE SCALE GENOMIC DNA]</scope>
    <source>
        <strain evidence="1 2">SF2.1</strain>
    </source>
</reference>
<reference evidence="1 2" key="1">
    <citation type="journal article" date="2014" name="Genome Biol. Evol.">
        <title>Acetic acid bacteria genomes reveal functional traits for adaptation to life in insect guts.</title>
        <authorList>
            <person name="Chouaia B."/>
            <person name="Gaiarsa S."/>
            <person name="Crotti E."/>
            <person name="Comandatore F."/>
            <person name="Degli Esposti M."/>
            <person name="Ricci I."/>
            <person name="Alma A."/>
            <person name="Favia G."/>
            <person name="Bandi C."/>
            <person name="Daffonchio D."/>
        </authorList>
    </citation>
    <scope>NUCLEOTIDE SEQUENCE [LARGE SCALE GENOMIC DNA]</scope>
    <source>
        <strain evidence="1 2">SF2.1</strain>
    </source>
</reference>
<dbReference type="EMBL" id="CBLX010000009">
    <property type="protein sequence ID" value="CDG39668.1"/>
    <property type="molecule type" value="Genomic_DNA"/>
</dbReference>